<keyword evidence="3" id="KW-1185">Reference proteome</keyword>
<protein>
    <submittedName>
        <fullName evidence="2">Uncharacterized protein</fullName>
    </submittedName>
</protein>
<name>A0A8X8Y4H6_SALSN</name>
<accession>A0A8X8Y4H6</accession>
<reference evidence="2" key="2">
    <citation type="submission" date="2020-08" db="EMBL/GenBank/DDBJ databases">
        <title>Plant Genome Project.</title>
        <authorList>
            <person name="Zhang R.-G."/>
        </authorList>
    </citation>
    <scope>NUCLEOTIDE SEQUENCE</scope>
    <source>
        <strain evidence="2">Huo1</strain>
        <tissue evidence="2">Leaf</tissue>
    </source>
</reference>
<evidence type="ECO:0000313" key="3">
    <source>
        <dbReference type="Proteomes" id="UP000298416"/>
    </source>
</evidence>
<reference evidence="2" key="1">
    <citation type="submission" date="2018-01" db="EMBL/GenBank/DDBJ databases">
        <authorList>
            <person name="Mao J.F."/>
        </authorList>
    </citation>
    <scope>NUCLEOTIDE SEQUENCE</scope>
    <source>
        <strain evidence="2">Huo1</strain>
        <tissue evidence="2">Leaf</tissue>
    </source>
</reference>
<dbReference type="Proteomes" id="UP000298416">
    <property type="component" value="Unassembled WGS sequence"/>
</dbReference>
<proteinExistence type="predicted"/>
<gene>
    <name evidence="2" type="ORF">SASPL_110351</name>
</gene>
<sequence>MEAKADSSRAKYEGYENDTFYLELEREIVRLIDDVNADELKPRKSKESQAEAAVSSSSTTASHRYSFKSVRSATSCRFEFEPSRSSSVVNCNLARIVVFICAVKHVRRYAKSIENSKIEDLIYLSVRWNGNLERQKRKAAADIAPPIQQGMKL</sequence>
<evidence type="ECO:0000313" key="2">
    <source>
        <dbReference type="EMBL" id="KAG6426135.1"/>
    </source>
</evidence>
<evidence type="ECO:0000256" key="1">
    <source>
        <dbReference type="SAM" id="MobiDB-lite"/>
    </source>
</evidence>
<feature type="region of interest" description="Disordered" evidence="1">
    <location>
        <begin position="41"/>
        <end position="61"/>
    </location>
</feature>
<dbReference type="AlphaFoldDB" id="A0A8X8Y4H6"/>
<organism evidence="2">
    <name type="scientific">Salvia splendens</name>
    <name type="common">Scarlet sage</name>
    <dbReference type="NCBI Taxonomy" id="180675"/>
    <lineage>
        <taxon>Eukaryota</taxon>
        <taxon>Viridiplantae</taxon>
        <taxon>Streptophyta</taxon>
        <taxon>Embryophyta</taxon>
        <taxon>Tracheophyta</taxon>
        <taxon>Spermatophyta</taxon>
        <taxon>Magnoliopsida</taxon>
        <taxon>eudicotyledons</taxon>
        <taxon>Gunneridae</taxon>
        <taxon>Pentapetalae</taxon>
        <taxon>asterids</taxon>
        <taxon>lamiids</taxon>
        <taxon>Lamiales</taxon>
        <taxon>Lamiaceae</taxon>
        <taxon>Nepetoideae</taxon>
        <taxon>Mentheae</taxon>
        <taxon>Salviinae</taxon>
        <taxon>Salvia</taxon>
        <taxon>Salvia subgen. Calosphace</taxon>
        <taxon>core Calosphace</taxon>
    </lineage>
</organism>
<feature type="compositionally biased region" description="Low complexity" evidence="1">
    <location>
        <begin position="50"/>
        <end position="61"/>
    </location>
</feature>
<dbReference type="EMBL" id="PNBA02000004">
    <property type="protein sequence ID" value="KAG6426135.1"/>
    <property type="molecule type" value="Genomic_DNA"/>
</dbReference>
<comment type="caution">
    <text evidence="2">The sequence shown here is derived from an EMBL/GenBank/DDBJ whole genome shotgun (WGS) entry which is preliminary data.</text>
</comment>